<dbReference type="RefSeq" id="WP_344130190.1">
    <property type="nucleotide sequence ID" value="NZ_BAAARA010000007.1"/>
</dbReference>
<evidence type="ECO:0000313" key="3">
    <source>
        <dbReference type="EMBL" id="GAA2346138.1"/>
    </source>
</evidence>
<dbReference type="InterPro" id="IPR006016">
    <property type="entry name" value="UspA"/>
</dbReference>
<dbReference type="Pfam" id="PF00582">
    <property type="entry name" value="Usp"/>
    <property type="match status" value="1"/>
</dbReference>
<accession>A0ABP5T5S9</accession>
<evidence type="ECO:0000313" key="4">
    <source>
        <dbReference type="Proteomes" id="UP001501218"/>
    </source>
</evidence>
<keyword evidence="4" id="KW-1185">Reference proteome</keyword>
<feature type="domain" description="UspA" evidence="2">
    <location>
        <begin position="4"/>
        <end position="148"/>
    </location>
</feature>
<organism evidence="3 4">
    <name type="scientific">Saccharopolyspora halophila</name>
    <dbReference type="NCBI Taxonomy" id="405551"/>
    <lineage>
        <taxon>Bacteria</taxon>
        <taxon>Bacillati</taxon>
        <taxon>Actinomycetota</taxon>
        <taxon>Actinomycetes</taxon>
        <taxon>Pseudonocardiales</taxon>
        <taxon>Pseudonocardiaceae</taxon>
        <taxon>Saccharopolyspora</taxon>
    </lineage>
</organism>
<evidence type="ECO:0000259" key="2">
    <source>
        <dbReference type="Pfam" id="PF00582"/>
    </source>
</evidence>
<protein>
    <submittedName>
        <fullName evidence="3">Universal stress protein</fullName>
    </submittedName>
</protein>
<gene>
    <name evidence="3" type="ORF">GCM10009854_23800</name>
</gene>
<dbReference type="PANTHER" id="PTHR46268">
    <property type="entry name" value="STRESS RESPONSE PROTEIN NHAX"/>
    <property type="match status" value="1"/>
</dbReference>
<dbReference type="EMBL" id="BAAARA010000007">
    <property type="protein sequence ID" value="GAA2346138.1"/>
    <property type="molecule type" value="Genomic_DNA"/>
</dbReference>
<comment type="caution">
    <text evidence="3">The sequence shown here is derived from an EMBL/GenBank/DDBJ whole genome shotgun (WGS) entry which is preliminary data.</text>
</comment>
<proteinExistence type="inferred from homology"/>
<evidence type="ECO:0000256" key="1">
    <source>
        <dbReference type="ARBA" id="ARBA00008791"/>
    </source>
</evidence>
<dbReference type="InterPro" id="IPR014729">
    <property type="entry name" value="Rossmann-like_a/b/a_fold"/>
</dbReference>
<name>A0ABP5T5S9_9PSEU</name>
<dbReference type="PRINTS" id="PR01438">
    <property type="entry name" value="UNVRSLSTRESS"/>
</dbReference>
<dbReference type="Proteomes" id="UP001501218">
    <property type="component" value="Unassembled WGS sequence"/>
</dbReference>
<reference evidence="4" key="1">
    <citation type="journal article" date="2019" name="Int. J. Syst. Evol. Microbiol.">
        <title>The Global Catalogue of Microorganisms (GCM) 10K type strain sequencing project: providing services to taxonomists for standard genome sequencing and annotation.</title>
        <authorList>
            <consortium name="The Broad Institute Genomics Platform"/>
            <consortium name="The Broad Institute Genome Sequencing Center for Infectious Disease"/>
            <person name="Wu L."/>
            <person name="Ma J."/>
        </authorList>
    </citation>
    <scope>NUCLEOTIDE SEQUENCE [LARGE SCALE GENOMIC DNA]</scope>
    <source>
        <strain evidence="4">JCM 16221</strain>
    </source>
</reference>
<dbReference type="Gene3D" id="3.40.50.620">
    <property type="entry name" value="HUPs"/>
    <property type="match status" value="1"/>
</dbReference>
<dbReference type="InterPro" id="IPR006015">
    <property type="entry name" value="Universal_stress_UspA"/>
</dbReference>
<dbReference type="CDD" id="cd00293">
    <property type="entry name" value="USP-like"/>
    <property type="match status" value="1"/>
</dbReference>
<dbReference type="PANTHER" id="PTHR46268:SF6">
    <property type="entry name" value="UNIVERSAL STRESS PROTEIN UP12"/>
    <property type="match status" value="1"/>
</dbReference>
<sequence>MSNYRTVVVGTDGSAPSLRAVSRAASVAADAGARLVIVCAYYPTDPKDLERAQDELGDEAFQVMGSAPAEDTLRTASDTARAAGASGEIETFASVGEPIAVLLAAADKHGADLLVVGSRGLNTLKGRILGSVPSEVSRRSDCDVLVVRTSR</sequence>
<dbReference type="SUPFAM" id="SSF52402">
    <property type="entry name" value="Adenine nucleotide alpha hydrolases-like"/>
    <property type="match status" value="1"/>
</dbReference>
<comment type="similarity">
    <text evidence="1">Belongs to the universal stress protein A family.</text>
</comment>